<evidence type="ECO:0000259" key="8">
    <source>
        <dbReference type="PROSITE" id="PS50928"/>
    </source>
</evidence>
<dbReference type="GO" id="GO:0055085">
    <property type="term" value="P:transmembrane transport"/>
    <property type="evidence" value="ECO:0007669"/>
    <property type="project" value="InterPro"/>
</dbReference>
<keyword evidence="10" id="KW-1185">Reference proteome</keyword>
<gene>
    <name evidence="9" type="ORF">AC812_15445</name>
</gene>
<dbReference type="PROSITE" id="PS50928">
    <property type="entry name" value="ABC_TM1"/>
    <property type="match status" value="1"/>
</dbReference>
<dbReference type="Gene3D" id="1.10.3720.10">
    <property type="entry name" value="MetI-like"/>
    <property type="match status" value="1"/>
</dbReference>
<dbReference type="SUPFAM" id="SSF161098">
    <property type="entry name" value="MetI-like"/>
    <property type="match status" value="1"/>
</dbReference>
<dbReference type="EMBL" id="LGHJ01000022">
    <property type="protein sequence ID" value="KPL73051.1"/>
    <property type="molecule type" value="Genomic_DNA"/>
</dbReference>
<sequence>MQNQPRLSAGDQILNWLTTGVGRLLASIFVPLVTFLVLWRGFIFLRDSNAPQFIIVVVAIVWGVGGVALLYGVSNWLVEKLSGEWVRRLQPFIFIGPAIAILFWYLFLPTIRTLILSFQDGLGRNFVGIENYIFAFTDRVMLEAFRNNLLWMVLGTGFSVGLGLLIAVLADRTPFEKVYKAIIFMPMAISFVGAGVIWKFVYAYRGEGVGIQEIGLLNAIVIGLGGKAQPWLLLPPINNLFLIVIMVWLQTGYAMVILSSAIKGIPSELLEAARVDGANEFQVFFQIMVPTIQSTLLTVTTTIVIFSLKLFDIVRVMTGGNYGTNVIANEFYLQQFTYNHSGRASAIAIVLLIAVIPVMIYNLRQFRKRRAF</sequence>
<dbReference type="InterPro" id="IPR000515">
    <property type="entry name" value="MetI-like"/>
</dbReference>
<keyword evidence="5 7" id="KW-1133">Transmembrane helix</keyword>
<comment type="similarity">
    <text evidence="7">Belongs to the binding-protein-dependent transport system permease family.</text>
</comment>
<evidence type="ECO:0000256" key="5">
    <source>
        <dbReference type="ARBA" id="ARBA00022989"/>
    </source>
</evidence>
<evidence type="ECO:0000313" key="9">
    <source>
        <dbReference type="EMBL" id="KPL73051.1"/>
    </source>
</evidence>
<dbReference type="InterPro" id="IPR035906">
    <property type="entry name" value="MetI-like_sf"/>
</dbReference>
<keyword evidence="4 7" id="KW-0812">Transmembrane</keyword>
<keyword evidence="3" id="KW-1003">Cell membrane</keyword>
<comment type="subcellular location">
    <subcellularLocation>
        <location evidence="1 7">Cell membrane</location>
        <topology evidence="1 7">Multi-pass membrane protein</topology>
    </subcellularLocation>
</comment>
<feature type="domain" description="ABC transmembrane type-1" evidence="8">
    <location>
        <begin position="145"/>
        <end position="362"/>
    </location>
</feature>
<dbReference type="AlphaFoldDB" id="A0A0P6WSB9"/>
<dbReference type="GO" id="GO:0005886">
    <property type="term" value="C:plasma membrane"/>
    <property type="evidence" value="ECO:0007669"/>
    <property type="project" value="UniProtKB-SubCell"/>
</dbReference>
<dbReference type="CDD" id="cd06261">
    <property type="entry name" value="TM_PBP2"/>
    <property type="match status" value="1"/>
</dbReference>
<evidence type="ECO:0000256" key="6">
    <source>
        <dbReference type="ARBA" id="ARBA00023136"/>
    </source>
</evidence>
<feature type="transmembrane region" description="Helical" evidence="7">
    <location>
        <begin position="53"/>
        <end position="77"/>
    </location>
</feature>
<dbReference type="PANTHER" id="PTHR30193">
    <property type="entry name" value="ABC TRANSPORTER PERMEASE PROTEIN"/>
    <property type="match status" value="1"/>
</dbReference>
<evidence type="ECO:0000256" key="7">
    <source>
        <dbReference type="RuleBase" id="RU363032"/>
    </source>
</evidence>
<dbReference type="Pfam" id="PF00528">
    <property type="entry name" value="BPD_transp_1"/>
    <property type="match status" value="1"/>
</dbReference>
<evidence type="ECO:0000256" key="4">
    <source>
        <dbReference type="ARBA" id="ARBA00022692"/>
    </source>
</evidence>
<feature type="transmembrane region" description="Helical" evidence="7">
    <location>
        <begin position="344"/>
        <end position="363"/>
    </location>
</feature>
<dbReference type="RefSeq" id="WP_061917023.1">
    <property type="nucleotide sequence ID" value="NZ_DF967971.1"/>
</dbReference>
<organism evidence="9 10">
    <name type="scientific">Bellilinea caldifistulae</name>
    <dbReference type="NCBI Taxonomy" id="360411"/>
    <lineage>
        <taxon>Bacteria</taxon>
        <taxon>Bacillati</taxon>
        <taxon>Chloroflexota</taxon>
        <taxon>Anaerolineae</taxon>
        <taxon>Anaerolineales</taxon>
        <taxon>Anaerolineaceae</taxon>
        <taxon>Bellilinea</taxon>
    </lineage>
</organism>
<feature type="transmembrane region" description="Helical" evidence="7">
    <location>
        <begin position="20"/>
        <end position="41"/>
    </location>
</feature>
<keyword evidence="2 7" id="KW-0813">Transport</keyword>
<dbReference type="STRING" id="360411.AC812_15445"/>
<feature type="transmembrane region" description="Helical" evidence="7">
    <location>
        <begin position="283"/>
        <end position="308"/>
    </location>
</feature>
<evidence type="ECO:0000256" key="2">
    <source>
        <dbReference type="ARBA" id="ARBA00022448"/>
    </source>
</evidence>
<feature type="transmembrane region" description="Helical" evidence="7">
    <location>
        <begin position="240"/>
        <end position="262"/>
    </location>
</feature>
<evidence type="ECO:0000256" key="3">
    <source>
        <dbReference type="ARBA" id="ARBA00022475"/>
    </source>
</evidence>
<feature type="transmembrane region" description="Helical" evidence="7">
    <location>
        <begin position="89"/>
        <end position="108"/>
    </location>
</feature>
<evidence type="ECO:0000256" key="1">
    <source>
        <dbReference type="ARBA" id="ARBA00004651"/>
    </source>
</evidence>
<proteinExistence type="inferred from homology"/>
<name>A0A0P6WSB9_9CHLR</name>
<keyword evidence="6 7" id="KW-0472">Membrane</keyword>
<protein>
    <submittedName>
        <fullName evidence="9">ABC transporter</fullName>
    </submittedName>
</protein>
<evidence type="ECO:0000313" key="10">
    <source>
        <dbReference type="Proteomes" id="UP000050514"/>
    </source>
</evidence>
<feature type="transmembrane region" description="Helical" evidence="7">
    <location>
        <begin position="182"/>
        <end position="202"/>
    </location>
</feature>
<dbReference type="OrthoDB" id="9786413at2"/>
<accession>A0A0P6WSB9</accession>
<dbReference type="InterPro" id="IPR051393">
    <property type="entry name" value="ABC_transporter_permease"/>
</dbReference>
<feature type="transmembrane region" description="Helical" evidence="7">
    <location>
        <begin position="149"/>
        <end position="170"/>
    </location>
</feature>
<dbReference type="PANTHER" id="PTHR30193:SF18">
    <property type="entry name" value="OSMOPROTECTIVE COMPOUNDS UPTAKE PERMEASE PROTEIN GGTC"/>
    <property type="match status" value="1"/>
</dbReference>
<dbReference type="Proteomes" id="UP000050514">
    <property type="component" value="Unassembled WGS sequence"/>
</dbReference>
<comment type="caution">
    <text evidence="9">The sequence shown here is derived from an EMBL/GenBank/DDBJ whole genome shotgun (WGS) entry which is preliminary data.</text>
</comment>
<reference evidence="9 10" key="1">
    <citation type="submission" date="2015-07" db="EMBL/GenBank/DDBJ databases">
        <title>Draft genome of Bellilinea caldifistulae DSM 17877.</title>
        <authorList>
            <person name="Hemp J."/>
            <person name="Ward L.M."/>
            <person name="Pace L.A."/>
            <person name="Fischer W.W."/>
        </authorList>
    </citation>
    <scope>NUCLEOTIDE SEQUENCE [LARGE SCALE GENOMIC DNA]</scope>
    <source>
        <strain evidence="9 10">GOMI-1</strain>
    </source>
</reference>
<dbReference type="PATRIC" id="fig|360411.5.peg.1920"/>